<dbReference type="GO" id="GO:0006355">
    <property type="term" value="P:regulation of DNA-templated transcription"/>
    <property type="evidence" value="ECO:0007669"/>
    <property type="project" value="InterPro"/>
</dbReference>
<dbReference type="SUPFAM" id="SSF46894">
    <property type="entry name" value="C-terminal effector domain of the bipartite response regulators"/>
    <property type="match status" value="1"/>
</dbReference>
<dbReference type="EMBL" id="JARGYC010000083">
    <property type="protein sequence ID" value="MDF0603252.1"/>
    <property type="molecule type" value="Genomic_DNA"/>
</dbReference>
<dbReference type="Gene3D" id="1.10.10.10">
    <property type="entry name" value="Winged helix-like DNA-binding domain superfamily/Winged helix DNA-binding domain"/>
    <property type="match status" value="1"/>
</dbReference>
<dbReference type="InterPro" id="IPR036388">
    <property type="entry name" value="WH-like_DNA-bd_sf"/>
</dbReference>
<dbReference type="SMART" id="SM00421">
    <property type="entry name" value="HTH_LUXR"/>
    <property type="match status" value="1"/>
</dbReference>
<evidence type="ECO:0000313" key="3">
    <source>
        <dbReference type="Proteomes" id="UP001220964"/>
    </source>
</evidence>
<name>A0AAE3NW68_9RHOB</name>
<gene>
    <name evidence="2" type="ORF">P1J78_21160</name>
</gene>
<dbReference type="RefSeq" id="WP_275569375.1">
    <property type="nucleotide sequence ID" value="NZ_JARGYC010000083.1"/>
</dbReference>
<evidence type="ECO:0000259" key="1">
    <source>
        <dbReference type="SMART" id="SM00421"/>
    </source>
</evidence>
<organism evidence="2 3">
    <name type="scientific">Psychromarinibacter sediminicola</name>
    <dbReference type="NCBI Taxonomy" id="3033385"/>
    <lineage>
        <taxon>Bacteria</taxon>
        <taxon>Pseudomonadati</taxon>
        <taxon>Pseudomonadota</taxon>
        <taxon>Alphaproteobacteria</taxon>
        <taxon>Rhodobacterales</taxon>
        <taxon>Paracoccaceae</taxon>
        <taxon>Psychromarinibacter</taxon>
    </lineage>
</organism>
<proteinExistence type="predicted"/>
<dbReference type="InterPro" id="IPR016032">
    <property type="entry name" value="Sig_transdc_resp-reg_C-effctor"/>
</dbReference>
<dbReference type="InterPro" id="IPR000792">
    <property type="entry name" value="Tscrpt_reg_LuxR_C"/>
</dbReference>
<dbReference type="AlphaFoldDB" id="A0AAE3NW68"/>
<comment type="caution">
    <text evidence="2">The sequence shown here is derived from an EMBL/GenBank/DDBJ whole genome shotgun (WGS) entry which is preliminary data.</text>
</comment>
<accession>A0AAE3NW68</accession>
<protein>
    <recommendedName>
        <fullName evidence="1">HTH luxR-type domain-containing protein</fullName>
    </recommendedName>
</protein>
<reference evidence="2" key="1">
    <citation type="submission" date="2023-03" db="EMBL/GenBank/DDBJ databases">
        <title>Multiphase analysis and comparison of six strains from genera Psychromarinibacter, Lutimaribacter, and Maritimibacter, including a novel species: Psychromarinibacter sediminicola sp. nov.</title>
        <authorList>
            <person name="Wang Y.-H."/>
            <person name="Ye M.-Q."/>
            <person name="Du Z.-J."/>
        </authorList>
    </citation>
    <scope>NUCLEOTIDE SEQUENCE</scope>
    <source>
        <strain evidence="2">C21-152</strain>
    </source>
</reference>
<sequence length="385" mass="42549">MSLSLDNQGHDLIRRTYSIDIGEDAHQKWLDEFESFLGARHVIVGSSDLFTGHNWNAGSTNAQFMVFGAKASPNERWVDHMQNFKRYYDLMIPRARRLGPEQFHHPQELFTAPDEARGIEAWMKDVHRFLGYNIYLGGVFGAESSRLGFLGIGFDDWNRVRSIQAEQSFWLTHLTGSSLLQQRLALSEAQRSVTQAGLDSLKWGIFVLDSARRVIATNRESDSIIQGPSGIRVAQGVFEAPYDIMAALANCSLSPVNADKGKTFLGQAGLPGHQNRYVVFASAFNDESAILGTTGVGTMIFVLDTKHFPPLDVRVAAKVFRLTEAEEAVAAEVLEGLARSEIAERRGVSLDTIKAQVRAVYSKTMSGNAAELAARVAMLAKPTRD</sequence>
<dbReference type="GO" id="GO:0003677">
    <property type="term" value="F:DNA binding"/>
    <property type="evidence" value="ECO:0007669"/>
    <property type="project" value="InterPro"/>
</dbReference>
<keyword evidence="3" id="KW-1185">Reference proteome</keyword>
<evidence type="ECO:0000313" key="2">
    <source>
        <dbReference type="EMBL" id="MDF0603252.1"/>
    </source>
</evidence>
<feature type="domain" description="HTH luxR-type" evidence="1">
    <location>
        <begin position="319"/>
        <end position="376"/>
    </location>
</feature>
<dbReference type="Proteomes" id="UP001220964">
    <property type="component" value="Unassembled WGS sequence"/>
</dbReference>